<evidence type="ECO:0000256" key="1">
    <source>
        <dbReference type="SAM" id="MobiDB-lite"/>
    </source>
</evidence>
<proteinExistence type="predicted"/>
<protein>
    <submittedName>
        <fullName evidence="2">Uncharacterized protein</fullName>
    </submittedName>
</protein>
<evidence type="ECO:0000313" key="2">
    <source>
        <dbReference type="EMBL" id="OLP88853.1"/>
    </source>
</evidence>
<dbReference type="AlphaFoldDB" id="A0A1Q9D123"/>
<dbReference type="Proteomes" id="UP000186817">
    <property type="component" value="Unassembled WGS sequence"/>
</dbReference>
<organism evidence="2 3">
    <name type="scientific">Symbiodinium microadriaticum</name>
    <name type="common">Dinoflagellate</name>
    <name type="synonym">Zooxanthella microadriatica</name>
    <dbReference type="NCBI Taxonomy" id="2951"/>
    <lineage>
        <taxon>Eukaryota</taxon>
        <taxon>Sar</taxon>
        <taxon>Alveolata</taxon>
        <taxon>Dinophyceae</taxon>
        <taxon>Suessiales</taxon>
        <taxon>Symbiodiniaceae</taxon>
        <taxon>Symbiodinium</taxon>
    </lineage>
</organism>
<dbReference type="OrthoDB" id="425188at2759"/>
<accession>A0A1Q9D123</accession>
<comment type="caution">
    <text evidence="2">The sequence shown here is derived from an EMBL/GenBank/DDBJ whole genome shotgun (WGS) entry which is preliminary data.</text>
</comment>
<dbReference type="EMBL" id="LSRX01000790">
    <property type="protein sequence ID" value="OLP88853.1"/>
    <property type="molecule type" value="Genomic_DNA"/>
</dbReference>
<sequence length="478" mass="52393">MSIPSPSVNIIGTMSLDATGTATLRLSRLAPATEQGSASTSEPKLKGLDLFSIGTPPTSDFILEGMKNNSFDIHASRVNMTARQVYVMIYNIQGRLGLTKGLDGGWSETASKMILEMLGKAKKSRTTSRATSSIQDGISEEDASSVNMDSGHEPNQPTNPEMSGNDSESHSSGSDDDNQSNQTSSSYTASTPSPVDLMRRESDWHDTYVCALDMARPINLHSDKREKQIVNRVSKTIKKAKGKCFTNVVYRPFFRVPMGGSEDSADLIALREKDVSQDGLMPIEIQDFPDIGADEKVVKSSSLRSTSILCFPQQEGRRGISLGLQAGVLLLLVARVGASAIHLVTQVNHKVVERLKRSLDLVRKGYVEHVQSTMSFGGRNNAWQGVEVDEAVFDKTLIPIEQAECPSKIVEWEQWVGPVQPTNKRSPGPGPIRKNEWRKIADKWLKDKHVILHGDSARAYKIKVRGGQHGSVVHQKNG</sequence>
<keyword evidence="3" id="KW-1185">Reference proteome</keyword>
<gene>
    <name evidence="2" type="ORF">AK812_SmicGene29721</name>
</gene>
<feature type="compositionally biased region" description="Low complexity" evidence="1">
    <location>
        <begin position="163"/>
        <end position="172"/>
    </location>
</feature>
<reference evidence="2 3" key="1">
    <citation type="submission" date="2016-02" db="EMBL/GenBank/DDBJ databases">
        <title>Genome analysis of coral dinoflagellate symbionts highlights evolutionary adaptations to a symbiotic lifestyle.</title>
        <authorList>
            <person name="Aranda M."/>
            <person name="Li Y."/>
            <person name="Liew Y.J."/>
            <person name="Baumgarten S."/>
            <person name="Simakov O."/>
            <person name="Wilson M."/>
            <person name="Piel J."/>
            <person name="Ashoor H."/>
            <person name="Bougouffa S."/>
            <person name="Bajic V.B."/>
            <person name="Ryu T."/>
            <person name="Ravasi T."/>
            <person name="Bayer T."/>
            <person name="Micklem G."/>
            <person name="Kim H."/>
            <person name="Bhak J."/>
            <person name="Lajeunesse T.C."/>
            <person name="Voolstra C.R."/>
        </authorList>
    </citation>
    <scope>NUCLEOTIDE SEQUENCE [LARGE SCALE GENOMIC DNA]</scope>
    <source>
        <strain evidence="2 3">CCMP2467</strain>
    </source>
</reference>
<feature type="compositionally biased region" description="Low complexity" evidence="1">
    <location>
        <begin position="179"/>
        <end position="194"/>
    </location>
</feature>
<feature type="region of interest" description="Disordered" evidence="1">
    <location>
        <begin position="120"/>
        <end position="197"/>
    </location>
</feature>
<feature type="compositionally biased region" description="Polar residues" evidence="1">
    <location>
        <begin position="144"/>
        <end position="162"/>
    </location>
</feature>
<evidence type="ECO:0000313" key="3">
    <source>
        <dbReference type="Proteomes" id="UP000186817"/>
    </source>
</evidence>
<name>A0A1Q9D123_SYMMI</name>